<sequence>MKKVFVVAAKRSAIGSYLGTLSNISMVDFSAQILSQMLDNINIDKKVIDEVIIGNVIQSNHGQGIARQISMKAGIPENVAAYSINMLCGSGMKSVISAFQSIQSGDNNLVIAGGVESMSEAPFYITGHTRKGMKQGNQEIIDSIYKDGLIDPFNHVLMGYTAEMIAEKLNISREEQDQYAYKSQMKAIHASDTGFFNKEILPITIKDRKNIHIFDKDEFINRNSNLEKMRTLRTIFKENGTVTAATSSGLNDGASFILLASEEMVTSLNLKPIAEVIATSKAALDPMYMGLGPTLAINKILEKTKMSLAEIDLIEINEAFAAQVLGVVKELSVSNGIDIESILNKLNIHGGAIALGHPLGASGNRILVSLIHELHEYNKTYGLASLCIGGGMGTAVLIKRI</sequence>
<dbReference type="PROSITE" id="PS00098">
    <property type="entry name" value="THIOLASE_1"/>
    <property type="match status" value="1"/>
</dbReference>
<feature type="active site" description="Proton acceptor" evidence="6">
    <location>
        <position position="387"/>
    </location>
</feature>
<gene>
    <name evidence="10" type="primary">thlA_1</name>
    <name evidence="10" type="ORF">NCTC10172_00243</name>
</gene>
<evidence type="ECO:0000313" key="11">
    <source>
        <dbReference type="Proteomes" id="UP000290909"/>
    </source>
</evidence>
<dbReference type="STRING" id="1408416.GCA_000702765_00798"/>
<feature type="active site" description="Acyl-thioester intermediate" evidence="6">
    <location>
        <position position="88"/>
    </location>
</feature>
<dbReference type="RefSeq" id="WP_035369115.1">
    <property type="nucleotide sequence ID" value="NZ_LR215050.1"/>
</dbReference>
<dbReference type="Pfam" id="PF02803">
    <property type="entry name" value="Thiolase_C"/>
    <property type="match status" value="1"/>
</dbReference>
<evidence type="ECO:0000313" key="10">
    <source>
        <dbReference type="EMBL" id="VEU82235.1"/>
    </source>
</evidence>
<dbReference type="PROSITE" id="PS00099">
    <property type="entry name" value="THIOLASE_3"/>
    <property type="match status" value="1"/>
</dbReference>
<dbReference type="PANTHER" id="PTHR18919">
    <property type="entry name" value="ACETYL-COA C-ACYLTRANSFERASE"/>
    <property type="match status" value="1"/>
</dbReference>
<evidence type="ECO:0000256" key="4">
    <source>
        <dbReference type="ARBA" id="ARBA00023315"/>
    </source>
</evidence>
<dbReference type="PANTHER" id="PTHR18919:SF107">
    <property type="entry name" value="ACETYL-COA ACETYLTRANSFERASE, CYTOSOLIC"/>
    <property type="match status" value="1"/>
</dbReference>
<dbReference type="AlphaFoldDB" id="A0A449BIF8"/>
<accession>A0A449BIF8</accession>
<protein>
    <recommendedName>
        <fullName evidence="2">acetyl-CoA C-acetyltransferase</fullName>
        <ecNumber evidence="2">2.3.1.9</ecNumber>
    </recommendedName>
    <alternativeName>
        <fullName evidence="5">Acetoacetyl-CoA thiolase</fullName>
    </alternativeName>
</protein>
<dbReference type="GO" id="GO:0003985">
    <property type="term" value="F:acetyl-CoA C-acetyltransferase activity"/>
    <property type="evidence" value="ECO:0007669"/>
    <property type="project" value="UniProtKB-EC"/>
</dbReference>
<feature type="active site" description="Proton acceptor" evidence="6">
    <location>
        <position position="357"/>
    </location>
</feature>
<dbReference type="InterPro" id="IPR020613">
    <property type="entry name" value="Thiolase_CS"/>
</dbReference>
<dbReference type="InterPro" id="IPR020610">
    <property type="entry name" value="Thiolase_AS"/>
</dbReference>
<dbReference type="SUPFAM" id="SSF53901">
    <property type="entry name" value="Thiolase-like"/>
    <property type="match status" value="2"/>
</dbReference>
<dbReference type="Gene3D" id="3.40.47.10">
    <property type="match status" value="2"/>
</dbReference>
<name>A0A449BIF8_9MOLU</name>
<evidence type="ECO:0000256" key="5">
    <source>
        <dbReference type="ARBA" id="ARBA00030755"/>
    </source>
</evidence>
<organism evidence="10 11">
    <name type="scientific">Acholeplasma hippikon</name>
    <dbReference type="NCBI Taxonomy" id="264636"/>
    <lineage>
        <taxon>Bacteria</taxon>
        <taxon>Bacillati</taxon>
        <taxon>Mycoplasmatota</taxon>
        <taxon>Mollicutes</taxon>
        <taxon>Acholeplasmatales</taxon>
        <taxon>Acholeplasmataceae</taxon>
        <taxon>Acholeplasma</taxon>
    </lineage>
</organism>
<evidence type="ECO:0000256" key="2">
    <source>
        <dbReference type="ARBA" id="ARBA00012705"/>
    </source>
</evidence>
<evidence type="ECO:0000256" key="7">
    <source>
        <dbReference type="RuleBase" id="RU003557"/>
    </source>
</evidence>
<evidence type="ECO:0000256" key="3">
    <source>
        <dbReference type="ARBA" id="ARBA00022679"/>
    </source>
</evidence>
<dbReference type="Pfam" id="PF00108">
    <property type="entry name" value="Thiolase_N"/>
    <property type="match status" value="1"/>
</dbReference>
<dbReference type="Proteomes" id="UP000290909">
    <property type="component" value="Chromosome"/>
</dbReference>
<reference evidence="10 11" key="1">
    <citation type="submission" date="2019-01" db="EMBL/GenBank/DDBJ databases">
        <authorList>
            <consortium name="Pathogen Informatics"/>
        </authorList>
    </citation>
    <scope>NUCLEOTIDE SEQUENCE [LARGE SCALE GENOMIC DNA]</scope>
    <source>
        <strain evidence="10 11">NCTC10172</strain>
    </source>
</reference>
<proteinExistence type="inferred from homology"/>
<evidence type="ECO:0000259" key="9">
    <source>
        <dbReference type="Pfam" id="PF02803"/>
    </source>
</evidence>
<evidence type="ECO:0000256" key="1">
    <source>
        <dbReference type="ARBA" id="ARBA00010982"/>
    </source>
</evidence>
<dbReference type="EMBL" id="LR215050">
    <property type="protein sequence ID" value="VEU82235.1"/>
    <property type="molecule type" value="Genomic_DNA"/>
</dbReference>
<dbReference type="NCBIfam" id="TIGR01930">
    <property type="entry name" value="AcCoA-C-Actrans"/>
    <property type="match status" value="1"/>
</dbReference>
<dbReference type="FunFam" id="3.40.47.10:FF:000010">
    <property type="entry name" value="Acetyl-CoA acetyltransferase (Thiolase)"/>
    <property type="match status" value="1"/>
</dbReference>
<keyword evidence="4 7" id="KW-0012">Acyltransferase</keyword>
<comment type="similarity">
    <text evidence="1 7">Belongs to the thiolase-like superfamily. Thiolase family.</text>
</comment>
<dbReference type="InterPro" id="IPR020616">
    <property type="entry name" value="Thiolase_N"/>
</dbReference>
<feature type="domain" description="Thiolase N-terminal" evidence="8">
    <location>
        <begin position="4"/>
        <end position="263"/>
    </location>
</feature>
<dbReference type="EC" id="2.3.1.9" evidence="2"/>
<dbReference type="InterPro" id="IPR002155">
    <property type="entry name" value="Thiolase"/>
</dbReference>
<dbReference type="PROSITE" id="PS00737">
    <property type="entry name" value="THIOLASE_2"/>
    <property type="match status" value="1"/>
</dbReference>
<dbReference type="InterPro" id="IPR020615">
    <property type="entry name" value="Thiolase_acyl_enz_int_AS"/>
</dbReference>
<keyword evidence="3 7" id="KW-0808">Transferase</keyword>
<dbReference type="KEGG" id="ahk:NCTC10172_00243"/>
<feature type="domain" description="Thiolase C-terminal" evidence="9">
    <location>
        <begin position="270"/>
        <end position="399"/>
    </location>
</feature>
<dbReference type="CDD" id="cd00751">
    <property type="entry name" value="thiolase"/>
    <property type="match status" value="1"/>
</dbReference>
<evidence type="ECO:0000256" key="6">
    <source>
        <dbReference type="PIRSR" id="PIRSR000429-1"/>
    </source>
</evidence>
<dbReference type="InterPro" id="IPR016039">
    <property type="entry name" value="Thiolase-like"/>
</dbReference>
<keyword evidence="11" id="KW-1185">Reference proteome</keyword>
<dbReference type="PIRSF" id="PIRSF000429">
    <property type="entry name" value="Ac-CoA_Ac_transf"/>
    <property type="match status" value="1"/>
</dbReference>
<evidence type="ECO:0000259" key="8">
    <source>
        <dbReference type="Pfam" id="PF00108"/>
    </source>
</evidence>
<dbReference type="InterPro" id="IPR020617">
    <property type="entry name" value="Thiolase_C"/>
</dbReference>